<name>A0A9D1NF26_9FIRM</name>
<gene>
    <name evidence="1" type="ORF">IAA62_05005</name>
</gene>
<organism evidence="1 2">
    <name type="scientific">Candidatus Caccopulliclostridium gallistercoris</name>
    <dbReference type="NCBI Taxonomy" id="2840719"/>
    <lineage>
        <taxon>Bacteria</taxon>
        <taxon>Bacillati</taxon>
        <taxon>Bacillota</taxon>
        <taxon>Clostridia</taxon>
        <taxon>Candidatus Caccopulliclostridium</taxon>
    </lineage>
</organism>
<comment type="caution">
    <text evidence="1">The sequence shown here is derived from an EMBL/GenBank/DDBJ whole genome shotgun (WGS) entry which is preliminary data.</text>
</comment>
<dbReference type="AlphaFoldDB" id="A0A9D1NF26"/>
<reference evidence="1" key="1">
    <citation type="submission" date="2020-10" db="EMBL/GenBank/DDBJ databases">
        <authorList>
            <person name="Gilroy R."/>
        </authorList>
    </citation>
    <scope>NUCLEOTIDE SEQUENCE</scope>
    <source>
        <strain evidence="1">CHK186-9395</strain>
    </source>
</reference>
<protein>
    <submittedName>
        <fullName evidence="1">Uncharacterized protein</fullName>
    </submittedName>
</protein>
<dbReference type="EMBL" id="DVOJ01000017">
    <property type="protein sequence ID" value="HIV01890.1"/>
    <property type="molecule type" value="Genomic_DNA"/>
</dbReference>
<proteinExistence type="predicted"/>
<dbReference type="Proteomes" id="UP000886861">
    <property type="component" value="Unassembled WGS sequence"/>
</dbReference>
<sequence>MANVNNAGAYKEVMQAEFTTYVSQEVEGEDVVNKDMSSGLKFVYEVNDDGENLKVNAIIKMTDANKVEMATKMTTSMPGENGGNAAISMYYPGEETFYADMNISYRGQAAQGNIKGQYSFDVNTSSYPGGMGPEEILSMISSVDVDNIAAMLSTYTDAVVSKAESGDKLNYKIEIKSDSTYQPDTYYIMFENDVLVGVKLESEYGIMAMERFDGEIKYPNFENYVNYEEYLQSLIK</sequence>
<evidence type="ECO:0000313" key="2">
    <source>
        <dbReference type="Proteomes" id="UP000886861"/>
    </source>
</evidence>
<accession>A0A9D1NF26</accession>
<reference evidence="1" key="2">
    <citation type="journal article" date="2021" name="PeerJ">
        <title>Extensive microbial diversity within the chicken gut microbiome revealed by metagenomics and culture.</title>
        <authorList>
            <person name="Gilroy R."/>
            <person name="Ravi A."/>
            <person name="Getino M."/>
            <person name="Pursley I."/>
            <person name="Horton D.L."/>
            <person name="Alikhan N.F."/>
            <person name="Baker D."/>
            <person name="Gharbi K."/>
            <person name="Hall N."/>
            <person name="Watson M."/>
            <person name="Adriaenssens E.M."/>
            <person name="Foster-Nyarko E."/>
            <person name="Jarju S."/>
            <person name="Secka A."/>
            <person name="Antonio M."/>
            <person name="Oren A."/>
            <person name="Chaudhuri R.R."/>
            <person name="La Ragione R."/>
            <person name="Hildebrand F."/>
            <person name="Pallen M.J."/>
        </authorList>
    </citation>
    <scope>NUCLEOTIDE SEQUENCE</scope>
    <source>
        <strain evidence="1">CHK186-9395</strain>
    </source>
</reference>
<evidence type="ECO:0000313" key="1">
    <source>
        <dbReference type="EMBL" id="HIV01890.1"/>
    </source>
</evidence>